<organism evidence="1 2">
    <name type="scientific">Stenotrophomonas maltophilia</name>
    <name type="common">Pseudomonas maltophilia</name>
    <name type="synonym">Xanthomonas maltophilia</name>
    <dbReference type="NCBI Taxonomy" id="40324"/>
    <lineage>
        <taxon>Bacteria</taxon>
        <taxon>Pseudomonadati</taxon>
        <taxon>Pseudomonadota</taxon>
        <taxon>Gammaproteobacteria</taxon>
        <taxon>Lysobacterales</taxon>
        <taxon>Lysobacteraceae</taxon>
        <taxon>Stenotrophomonas</taxon>
        <taxon>Stenotrophomonas maltophilia group</taxon>
    </lineage>
</organism>
<reference evidence="1 2" key="1">
    <citation type="submission" date="2021-01" db="EMBL/GenBank/DDBJ databases">
        <title>Genome Characterization of a novel Stenotrophomonas isolate with high keratinase activity.</title>
        <authorList>
            <person name="Cao Z.-J."/>
        </authorList>
    </citation>
    <scope>NUCLEOTIDE SEQUENCE [LARGE SCALE GENOMIC DNA]</scope>
    <source>
        <strain evidence="1 2">DHHJ</strain>
    </source>
</reference>
<dbReference type="EMBL" id="CP067993">
    <property type="protein sequence ID" value="QQQ40953.1"/>
    <property type="molecule type" value="Genomic_DNA"/>
</dbReference>
<name>A0ABD7BZ96_STEMA</name>
<dbReference type="RefSeq" id="WP_201116700.1">
    <property type="nucleotide sequence ID" value="NZ_CP067993.1"/>
</dbReference>
<evidence type="ECO:0000313" key="1">
    <source>
        <dbReference type="EMBL" id="QQQ40953.1"/>
    </source>
</evidence>
<dbReference type="AlphaFoldDB" id="A0ABD7BZ96"/>
<dbReference type="Proteomes" id="UP000596095">
    <property type="component" value="Chromosome"/>
</dbReference>
<sequence>MTQEHISHPEGLPNCAAGHRARHIHDKRCASAGGGHLVECACRSTSKHAHPDAAIAAWRRLNRPARSARPIPVEAPAGNVLQFQLSLAERTSKAHRIGGHHGRG</sequence>
<protein>
    <submittedName>
        <fullName evidence="1">Uncharacterized protein</fullName>
    </submittedName>
</protein>
<evidence type="ECO:0000313" key="2">
    <source>
        <dbReference type="Proteomes" id="UP000596095"/>
    </source>
</evidence>
<proteinExistence type="predicted"/>
<accession>A0ABD7BZ96</accession>
<gene>
    <name evidence="1" type="ORF">JJL50_13410</name>
</gene>